<dbReference type="Proteomes" id="UP001465976">
    <property type="component" value="Unassembled WGS sequence"/>
</dbReference>
<evidence type="ECO:0000256" key="1">
    <source>
        <dbReference type="SAM" id="MobiDB-lite"/>
    </source>
</evidence>
<organism evidence="2 3">
    <name type="scientific">Marasmius crinis-equi</name>
    <dbReference type="NCBI Taxonomy" id="585013"/>
    <lineage>
        <taxon>Eukaryota</taxon>
        <taxon>Fungi</taxon>
        <taxon>Dikarya</taxon>
        <taxon>Basidiomycota</taxon>
        <taxon>Agaricomycotina</taxon>
        <taxon>Agaricomycetes</taxon>
        <taxon>Agaricomycetidae</taxon>
        <taxon>Agaricales</taxon>
        <taxon>Marasmiineae</taxon>
        <taxon>Marasmiaceae</taxon>
        <taxon>Marasmius</taxon>
    </lineage>
</organism>
<protein>
    <submittedName>
        <fullName evidence="2">Uncharacterized protein</fullName>
    </submittedName>
</protein>
<evidence type="ECO:0000313" key="3">
    <source>
        <dbReference type="Proteomes" id="UP001465976"/>
    </source>
</evidence>
<reference evidence="2 3" key="1">
    <citation type="submission" date="2024-02" db="EMBL/GenBank/DDBJ databases">
        <title>A draft genome for the cacao thread blight pathogen Marasmius crinis-equi.</title>
        <authorList>
            <person name="Cohen S.P."/>
            <person name="Baruah I.K."/>
            <person name="Amoako-Attah I."/>
            <person name="Bukari Y."/>
            <person name="Meinhardt L.W."/>
            <person name="Bailey B.A."/>
        </authorList>
    </citation>
    <scope>NUCLEOTIDE SEQUENCE [LARGE SCALE GENOMIC DNA]</scope>
    <source>
        <strain evidence="2 3">GH-76</strain>
    </source>
</reference>
<accession>A0ABR3F2J6</accession>
<feature type="compositionally biased region" description="Polar residues" evidence="1">
    <location>
        <begin position="46"/>
        <end position="55"/>
    </location>
</feature>
<evidence type="ECO:0000313" key="2">
    <source>
        <dbReference type="EMBL" id="KAL0569339.1"/>
    </source>
</evidence>
<feature type="region of interest" description="Disordered" evidence="1">
    <location>
        <begin position="39"/>
        <end position="81"/>
    </location>
</feature>
<name>A0ABR3F2J6_9AGAR</name>
<dbReference type="EMBL" id="JBAHYK010001140">
    <property type="protein sequence ID" value="KAL0569339.1"/>
    <property type="molecule type" value="Genomic_DNA"/>
</dbReference>
<gene>
    <name evidence="2" type="ORF">V5O48_012627</name>
</gene>
<comment type="caution">
    <text evidence="2">The sequence shown here is derived from an EMBL/GenBank/DDBJ whole genome shotgun (WGS) entry which is preliminary data.</text>
</comment>
<keyword evidence="3" id="KW-1185">Reference proteome</keyword>
<proteinExistence type="predicted"/>
<sequence>MFFMLLSPVLLSNYTPITDTRRKPHSNVYLKWSADVPDEEPPFAKTRTSSISSNGYAKRPPHCTNLDIHAAPDSNPSPGVD</sequence>